<feature type="region of interest" description="Disordered" evidence="1">
    <location>
        <begin position="1"/>
        <end position="21"/>
    </location>
</feature>
<sequence length="21" mass="2328">MKCQANRGSKQMLGNHVKLPS</sequence>
<evidence type="ECO:0000313" key="3">
    <source>
        <dbReference type="Proteomes" id="UP000274822"/>
    </source>
</evidence>
<dbReference type="EMBL" id="RBNJ01000571">
    <property type="protein sequence ID" value="RUS34338.1"/>
    <property type="molecule type" value="Genomic_DNA"/>
</dbReference>
<protein>
    <submittedName>
        <fullName evidence="2">Uncharacterized protein</fullName>
    </submittedName>
</protein>
<gene>
    <name evidence="2" type="ORF">BC938DRAFT_481123</name>
</gene>
<proteinExistence type="predicted"/>
<accession>A0A433QX52</accession>
<evidence type="ECO:0000313" key="2">
    <source>
        <dbReference type="EMBL" id="RUS34338.1"/>
    </source>
</evidence>
<dbReference type="AlphaFoldDB" id="A0A433QX52"/>
<organism evidence="2 3">
    <name type="scientific">Jimgerdemannia flammicorona</name>
    <dbReference type="NCBI Taxonomy" id="994334"/>
    <lineage>
        <taxon>Eukaryota</taxon>
        <taxon>Fungi</taxon>
        <taxon>Fungi incertae sedis</taxon>
        <taxon>Mucoromycota</taxon>
        <taxon>Mucoromycotina</taxon>
        <taxon>Endogonomycetes</taxon>
        <taxon>Endogonales</taxon>
        <taxon>Endogonaceae</taxon>
        <taxon>Jimgerdemannia</taxon>
    </lineage>
</organism>
<comment type="caution">
    <text evidence="2">The sequence shown here is derived from an EMBL/GenBank/DDBJ whole genome shotgun (WGS) entry which is preliminary data.</text>
</comment>
<dbReference type="Proteomes" id="UP000274822">
    <property type="component" value="Unassembled WGS sequence"/>
</dbReference>
<evidence type="ECO:0000256" key="1">
    <source>
        <dbReference type="SAM" id="MobiDB-lite"/>
    </source>
</evidence>
<name>A0A433QX52_9FUNG</name>
<keyword evidence="3" id="KW-1185">Reference proteome</keyword>
<reference evidence="2 3" key="1">
    <citation type="journal article" date="2018" name="New Phytol.">
        <title>Phylogenomics of Endogonaceae and evolution of mycorrhizas within Mucoromycota.</title>
        <authorList>
            <person name="Chang Y."/>
            <person name="Desiro A."/>
            <person name="Na H."/>
            <person name="Sandor L."/>
            <person name="Lipzen A."/>
            <person name="Clum A."/>
            <person name="Barry K."/>
            <person name="Grigoriev I.V."/>
            <person name="Martin F.M."/>
            <person name="Stajich J.E."/>
            <person name="Smith M.E."/>
            <person name="Bonito G."/>
            <person name="Spatafora J.W."/>
        </authorList>
    </citation>
    <scope>NUCLEOTIDE SEQUENCE [LARGE SCALE GENOMIC DNA]</scope>
    <source>
        <strain evidence="2 3">AD002</strain>
    </source>
</reference>